<name>A0ABD1I3M0_SALDI</name>
<accession>A0ABD1I3M0</accession>
<dbReference type="PANTHER" id="PTHR46250:SF15">
    <property type="entry name" value="OS01G0523800 PROTEIN"/>
    <property type="match status" value="1"/>
</dbReference>
<evidence type="ECO:0000313" key="2">
    <source>
        <dbReference type="EMBL" id="KAL1563325.1"/>
    </source>
</evidence>
<dbReference type="PANTHER" id="PTHR46250">
    <property type="entry name" value="MYB/SANT-LIKE DNA-BINDING DOMAIN PROTEIN-RELATED"/>
    <property type="match status" value="1"/>
</dbReference>
<evidence type="ECO:0000259" key="1">
    <source>
        <dbReference type="Pfam" id="PF12776"/>
    </source>
</evidence>
<comment type="caution">
    <text evidence="2">The sequence shown here is derived from an EMBL/GenBank/DDBJ whole genome shotgun (WGS) entry which is preliminary data.</text>
</comment>
<reference evidence="2 3" key="1">
    <citation type="submission" date="2024-06" db="EMBL/GenBank/DDBJ databases">
        <title>A chromosome level genome sequence of Diviner's sage (Salvia divinorum).</title>
        <authorList>
            <person name="Ford S.A."/>
            <person name="Ro D.-K."/>
            <person name="Ness R.W."/>
            <person name="Phillips M.A."/>
        </authorList>
    </citation>
    <scope>NUCLEOTIDE SEQUENCE [LARGE SCALE GENOMIC DNA]</scope>
    <source>
        <strain evidence="2">SAF-2024a</strain>
        <tissue evidence="2">Leaf</tissue>
    </source>
</reference>
<dbReference type="EMBL" id="JBEAFC010000003">
    <property type="protein sequence ID" value="KAL1563325.1"/>
    <property type="molecule type" value="Genomic_DNA"/>
</dbReference>
<keyword evidence="3" id="KW-1185">Reference proteome</keyword>
<feature type="domain" description="Myb/SANT-like" evidence="1">
    <location>
        <begin position="105"/>
        <end position="200"/>
    </location>
</feature>
<sequence>MLLVTVVLPFLKETMNCRTYSLSHVGISRDWGSINPSITSFFRCVQATGEGWQFAENAVCTVLFWNSSGMSSAKRPAMSMSGATTEGMNGIRAKKYGKGDRSRRMWTTREEEILVASLLELVAGGWKSDNGFRAGYLGKIEDNIRKEFPKSDIKGTPHIVSKITASKKSYNSLRAILGWSGVGFNVDGDYKIDIDDDQWAQVVAADRHAKFMRNKSWPHWEAWKCIFGNDQATRGGAENVDVAATMVHAQMASGSHCNENDYHPSFEDFLPDEVPDIDPEVEAINSSSAPPSSNRIGYEFDLGKARQEVFDKFGTVDGLTLDQRYELCDILGDKPQRLEVFMGMPVNAKLGYVMRLIEHNHHAA</sequence>
<organism evidence="2 3">
    <name type="scientific">Salvia divinorum</name>
    <name type="common">Maria pastora</name>
    <name type="synonym">Diviner's sage</name>
    <dbReference type="NCBI Taxonomy" id="28513"/>
    <lineage>
        <taxon>Eukaryota</taxon>
        <taxon>Viridiplantae</taxon>
        <taxon>Streptophyta</taxon>
        <taxon>Embryophyta</taxon>
        <taxon>Tracheophyta</taxon>
        <taxon>Spermatophyta</taxon>
        <taxon>Magnoliopsida</taxon>
        <taxon>eudicotyledons</taxon>
        <taxon>Gunneridae</taxon>
        <taxon>Pentapetalae</taxon>
        <taxon>asterids</taxon>
        <taxon>lamiids</taxon>
        <taxon>Lamiales</taxon>
        <taxon>Lamiaceae</taxon>
        <taxon>Nepetoideae</taxon>
        <taxon>Mentheae</taxon>
        <taxon>Salviinae</taxon>
        <taxon>Salvia</taxon>
        <taxon>Salvia subgen. Calosphace</taxon>
    </lineage>
</organism>
<dbReference type="Proteomes" id="UP001567538">
    <property type="component" value="Unassembled WGS sequence"/>
</dbReference>
<evidence type="ECO:0000313" key="3">
    <source>
        <dbReference type="Proteomes" id="UP001567538"/>
    </source>
</evidence>
<dbReference type="InterPro" id="IPR024752">
    <property type="entry name" value="Myb/SANT-like_dom"/>
</dbReference>
<dbReference type="Pfam" id="PF12776">
    <property type="entry name" value="Myb_DNA-bind_3"/>
    <property type="match status" value="1"/>
</dbReference>
<proteinExistence type="predicted"/>
<protein>
    <recommendedName>
        <fullName evidence="1">Myb/SANT-like domain-containing protein</fullName>
    </recommendedName>
</protein>
<gene>
    <name evidence="2" type="ORF">AAHA92_05806</name>
</gene>
<dbReference type="AlphaFoldDB" id="A0ABD1I3M0"/>